<keyword evidence="2" id="KW-1003">Cell membrane</keyword>
<dbReference type="PANTHER" id="PTHR33362:SF3">
    <property type="entry name" value="SIALIC ACID TRAP TRANSPORTER PERMEASE PROTEIN SIAT"/>
    <property type="match status" value="1"/>
</dbReference>
<dbReference type="NCBIfam" id="TIGR00786">
    <property type="entry name" value="dctM"/>
    <property type="match status" value="1"/>
</dbReference>
<evidence type="ECO:0000259" key="8">
    <source>
        <dbReference type="Pfam" id="PF06808"/>
    </source>
</evidence>
<evidence type="ECO:0000256" key="1">
    <source>
        <dbReference type="ARBA" id="ARBA00004429"/>
    </source>
</evidence>
<keyword evidence="6 7" id="KW-0472">Membrane</keyword>
<feature type="transmembrane region" description="Helical" evidence="7">
    <location>
        <begin position="245"/>
        <end position="261"/>
    </location>
</feature>
<comment type="subcellular location">
    <subcellularLocation>
        <location evidence="1">Cell inner membrane</location>
        <topology evidence="1">Multi-pass membrane protein</topology>
    </subcellularLocation>
</comment>
<dbReference type="EMBL" id="CP026309">
    <property type="protein sequence ID" value="AUV83588.1"/>
    <property type="molecule type" value="Genomic_DNA"/>
</dbReference>
<dbReference type="KEGG" id="srub:C2R22_19680"/>
<dbReference type="InterPro" id="IPR004681">
    <property type="entry name" value="TRAP_DctM"/>
</dbReference>
<evidence type="ECO:0000313" key="9">
    <source>
        <dbReference type="EMBL" id="AUV83588.1"/>
    </source>
</evidence>
<protein>
    <submittedName>
        <fullName evidence="9">ABC transporter permease</fullName>
    </submittedName>
</protein>
<dbReference type="GO" id="GO:0022857">
    <property type="term" value="F:transmembrane transporter activity"/>
    <property type="evidence" value="ECO:0007669"/>
    <property type="project" value="TreeGrafter"/>
</dbReference>
<feature type="transmembrane region" description="Helical" evidence="7">
    <location>
        <begin position="282"/>
        <end position="306"/>
    </location>
</feature>
<keyword evidence="4 7" id="KW-0812">Transmembrane</keyword>
<sequence length="432" mass="45866">MSELLLAAFVGFLMLFYAIGVPAAYSLGATVITIMLLPIGPPLNLTVLTQRVWAGMTSWILLAVPFFLLAGRIMNETGITDDMFDFATELVGPLRGGLAQVNVIVSLIFSGMSGSAVADAAGIGTVEYEAMTSNDYDGQSAVGVTGASAIIGPIIPPSIPIIIYAVLAQESIGTLFIAGVVPGFLLAGSMMATVYYLAWKNDWPGGSEFRLTRLFETFVRAAPGLLAPAIIIGGILGGLFTATEAALVAVVYALLLGFFYFKSITLSDLYRVGKDTFEDTASIVVIFGFANLYAYWLTLAGIPSLIGDAVVGFSPSPVVTMLALALILLVLGTFMEGTAVLLIMVPMLAPLYPQLGIDPIHFGIVMVLTLMYGLVTPPFGLILFVLERITEESLDEVMRAMLPYYLPLAVVLLLVIMVPSISLALPRLVGLL</sequence>
<proteinExistence type="predicted"/>
<feature type="transmembrane region" description="Helical" evidence="7">
    <location>
        <begin position="318"/>
        <end position="348"/>
    </location>
</feature>
<organism evidence="9 10">
    <name type="scientific">Salinigranum rubrum</name>
    <dbReference type="NCBI Taxonomy" id="755307"/>
    <lineage>
        <taxon>Archaea</taxon>
        <taxon>Methanobacteriati</taxon>
        <taxon>Methanobacteriota</taxon>
        <taxon>Stenosarchaea group</taxon>
        <taxon>Halobacteria</taxon>
        <taxon>Halobacteriales</taxon>
        <taxon>Haloferacaceae</taxon>
        <taxon>Salinigranum</taxon>
    </lineage>
</organism>
<dbReference type="GO" id="GO:0005886">
    <property type="term" value="C:plasma membrane"/>
    <property type="evidence" value="ECO:0007669"/>
    <property type="project" value="UniProtKB-SubCell"/>
</dbReference>
<dbReference type="PANTHER" id="PTHR33362">
    <property type="entry name" value="SIALIC ACID TRAP TRANSPORTER PERMEASE PROTEIN SIAT-RELATED"/>
    <property type="match status" value="1"/>
</dbReference>
<gene>
    <name evidence="9" type="ORF">C2R22_19680</name>
</gene>
<dbReference type="InterPro" id="IPR010656">
    <property type="entry name" value="DctM"/>
</dbReference>
<keyword evidence="10" id="KW-1185">Reference proteome</keyword>
<feature type="transmembrane region" description="Helical" evidence="7">
    <location>
        <begin position="218"/>
        <end position="239"/>
    </location>
</feature>
<accession>A0A2I8VNT6</accession>
<keyword evidence="3" id="KW-0997">Cell inner membrane</keyword>
<name>A0A2I8VNT6_9EURY</name>
<feature type="transmembrane region" description="Helical" evidence="7">
    <location>
        <begin position="172"/>
        <end position="197"/>
    </location>
</feature>
<dbReference type="RefSeq" id="WP_103427277.1">
    <property type="nucleotide sequence ID" value="NZ_CP026309.1"/>
</dbReference>
<reference evidence="9 10" key="1">
    <citation type="submission" date="2018-01" db="EMBL/GenBank/DDBJ databases">
        <title>Complete genome sequence of Salinigranum rubrum GX10T, an extremely halophilic archaeon isolated from a marine solar saltern.</title>
        <authorList>
            <person name="Han S."/>
        </authorList>
    </citation>
    <scope>NUCLEOTIDE SEQUENCE [LARGE SCALE GENOMIC DNA]</scope>
    <source>
        <strain evidence="9 10">GX10</strain>
    </source>
</reference>
<feature type="transmembrane region" description="Helical" evidence="7">
    <location>
        <begin position="360"/>
        <end position="384"/>
    </location>
</feature>
<dbReference type="Pfam" id="PF06808">
    <property type="entry name" value="DctM"/>
    <property type="match status" value="1"/>
</dbReference>
<dbReference type="GeneID" id="35594362"/>
<evidence type="ECO:0000256" key="6">
    <source>
        <dbReference type="ARBA" id="ARBA00023136"/>
    </source>
</evidence>
<feature type="transmembrane region" description="Helical" evidence="7">
    <location>
        <begin position="404"/>
        <end position="425"/>
    </location>
</feature>
<dbReference type="OrthoDB" id="200143at2157"/>
<evidence type="ECO:0000256" key="3">
    <source>
        <dbReference type="ARBA" id="ARBA00022519"/>
    </source>
</evidence>
<feature type="transmembrane region" description="Helical" evidence="7">
    <location>
        <begin position="52"/>
        <end position="70"/>
    </location>
</feature>
<keyword evidence="5 7" id="KW-1133">Transmembrane helix</keyword>
<evidence type="ECO:0000256" key="5">
    <source>
        <dbReference type="ARBA" id="ARBA00022989"/>
    </source>
</evidence>
<evidence type="ECO:0000256" key="7">
    <source>
        <dbReference type="SAM" id="Phobius"/>
    </source>
</evidence>
<dbReference type="Proteomes" id="UP000236584">
    <property type="component" value="Chromosome"/>
</dbReference>
<feature type="transmembrane region" description="Helical" evidence="7">
    <location>
        <begin position="141"/>
        <end position="166"/>
    </location>
</feature>
<dbReference type="PIRSF" id="PIRSF006066">
    <property type="entry name" value="HI0050"/>
    <property type="match status" value="1"/>
</dbReference>
<feature type="domain" description="TRAP C4-dicarboxylate transport system permease DctM subunit" evidence="8">
    <location>
        <begin position="11"/>
        <end position="421"/>
    </location>
</feature>
<evidence type="ECO:0000256" key="4">
    <source>
        <dbReference type="ARBA" id="ARBA00022692"/>
    </source>
</evidence>
<evidence type="ECO:0000313" key="10">
    <source>
        <dbReference type="Proteomes" id="UP000236584"/>
    </source>
</evidence>
<evidence type="ECO:0000256" key="2">
    <source>
        <dbReference type="ARBA" id="ARBA00022475"/>
    </source>
</evidence>
<dbReference type="AlphaFoldDB" id="A0A2I8VNT6"/>